<dbReference type="Gene3D" id="3.50.50.60">
    <property type="entry name" value="FAD/NAD(P)-binding domain"/>
    <property type="match status" value="1"/>
</dbReference>
<evidence type="ECO:0000313" key="2">
    <source>
        <dbReference type="EMBL" id="TWU34236.1"/>
    </source>
</evidence>
<feature type="domain" description="Amine oxidase" evidence="1">
    <location>
        <begin position="38"/>
        <end position="111"/>
    </location>
</feature>
<protein>
    <submittedName>
        <fullName evidence="2">Flavin containing amine oxidoreductase</fullName>
    </submittedName>
</protein>
<evidence type="ECO:0000259" key="1">
    <source>
        <dbReference type="Pfam" id="PF01593"/>
    </source>
</evidence>
<dbReference type="GO" id="GO:0016491">
    <property type="term" value="F:oxidoreductase activity"/>
    <property type="evidence" value="ECO:0007669"/>
    <property type="project" value="InterPro"/>
</dbReference>
<accession>A0A5C6DGN0</accession>
<gene>
    <name evidence="2" type="ORF">Poly41_43820</name>
</gene>
<dbReference type="InterPro" id="IPR036188">
    <property type="entry name" value="FAD/NAD-bd_sf"/>
</dbReference>
<name>A0A5C6DGN0_9BACT</name>
<dbReference type="AlphaFoldDB" id="A0A5C6DGN0"/>
<keyword evidence="3" id="KW-1185">Reference proteome</keyword>
<organism evidence="2 3">
    <name type="scientific">Novipirellula artificiosorum</name>
    <dbReference type="NCBI Taxonomy" id="2528016"/>
    <lineage>
        <taxon>Bacteria</taxon>
        <taxon>Pseudomonadati</taxon>
        <taxon>Planctomycetota</taxon>
        <taxon>Planctomycetia</taxon>
        <taxon>Pirellulales</taxon>
        <taxon>Pirellulaceae</taxon>
        <taxon>Novipirellula</taxon>
    </lineage>
</organism>
<sequence>MSIWTVDSESVLQFPASFVFSTLKDVGVWRLFRGGRWRQVSGGAQRYIEALAEPMRECISLGTRVERVRRESDHVVVVTNHPPTNEPCEQRFDEVIFAINADTALTLIDNPSSDERQTLSAFGSTKHSTGITHDERVVAGYRNGSEPAFMHVDVHRPSGKGNAQTELKAGFFDLRRLFRLQLKDPLFLWYILTDQPCPKNFFATFDYATPVFSATAFEAQQKHPRISGVNRLHFCGAGWENGLHEGGVVSALKVAKHFGKSLDEVTK</sequence>
<dbReference type="Gene3D" id="3.30.70.1990">
    <property type="match status" value="1"/>
</dbReference>
<dbReference type="Proteomes" id="UP000319143">
    <property type="component" value="Unassembled WGS sequence"/>
</dbReference>
<reference evidence="2 3" key="1">
    <citation type="submission" date="2019-02" db="EMBL/GenBank/DDBJ databases">
        <title>Deep-cultivation of Planctomycetes and their phenomic and genomic characterization uncovers novel biology.</title>
        <authorList>
            <person name="Wiegand S."/>
            <person name="Jogler M."/>
            <person name="Boedeker C."/>
            <person name="Pinto D."/>
            <person name="Vollmers J."/>
            <person name="Rivas-Marin E."/>
            <person name="Kohn T."/>
            <person name="Peeters S.H."/>
            <person name="Heuer A."/>
            <person name="Rast P."/>
            <person name="Oberbeckmann S."/>
            <person name="Bunk B."/>
            <person name="Jeske O."/>
            <person name="Meyerdierks A."/>
            <person name="Storesund J.E."/>
            <person name="Kallscheuer N."/>
            <person name="Luecker S."/>
            <person name="Lage O.M."/>
            <person name="Pohl T."/>
            <person name="Merkel B.J."/>
            <person name="Hornburger P."/>
            <person name="Mueller R.-W."/>
            <person name="Bruemmer F."/>
            <person name="Labrenz M."/>
            <person name="Spormann A.M."/>
            <person name="Op Den Camp H."/>
            <person name="Overmann J."/>
            <person name="Amann R."/>
            <person name="Jetten M.S.M."/>
            <person name="Mascher T."/>
            <person name="Medema M.H."/>
            <person name="Devos D.P."/>
            <person name="Kaster A.-K."/>
            <person name="Ovreas L."/>
            <person name="Rohde M."/>
            <person name="Galperin M.Y."/>
            <person name="Jogler C."/>
        </authorList>
    </citation>
    <scope>NUCLEOTIDE SEQUENCE [LARGE SCALE GENOMIC DNA]</scope>
    <source>
        <strain evidence="2 3">Poly41</strain>
    </source>
</reference>
<dbReference type="SUPFAM" id="SSF51905">
    <property type="entry name" value="FAD/NAD(P)-binding domain"/>
    <property type="match status" value="1"/>
</dbReference>
<evidence type="ECO:0000313" key="3">
    <source>
        <dbReference type="Proteomes" id="UP000319143"/>
    </source>
</evidence>
<comment type="caution">
    <text evidence="2">The sequence shown here is derived from an EMBL/GenBank/DDBJ whole genome shotgun (WGS) entry which is preliminary data.</text>
</comment>
<dbReference type="Pfam" id="PF01593">
    <property type="entry name" value="Amino_oxidase"/>
    <property type="match status" value="1"/>
</dbReference>
<dbReference type="EMBL" id="SJPV01000008">
    <property type="protein sequence ID" value="TWU34236.1"/>
    <property type="molecule type" value="Genomic_DNA"/>
</dbReference>
<dbReference type="Gene3D" id="1.10.405.20">
    <property type="match status" value="1"/>
</dbReference>
<proteinExistence type="predicted"/>
<dbReference type="InterPro" id="IPR002937">
    <property type="entry name" value="Amino_oxidase"/>
</dbReference>